<feature type="domain" description="Fe-containing alcohol dehydrogenase-like C-terminal" evidence="5">
    <location>
        <begin position="187"/>
        <end position="381"/>
    </location>
</feature>
<proteinExistence type="inferred from homology"/>
<name>A0ABT7UPG2_9FIRM</name>
<organism evidence="6 7">
    <name type="scientific">Allofournierella massiliensis</name>
    <dbReference type="NCBI Taxonomy" id="1650663"/>
    <lineage>
        <taxon>Bacteria</taxon>
        <taxon>Bacillati</taxon>
        <taxon>Bacillota</taxon>
        <taxon>Clostridia</taxon>
        <taxon>Eubacteriales</taxon>
        <taxon>Oscillospiraceae</taxon>
        <taxon>Allofournierella</taxon>
    </lineage>
</organism>
<dbReference type="InterPro" id="IPR001670">
    <property type="entry name" value="ADH_Fe/GldA"/>
</dbReference>
<protein>
    <submittedName>
        <fullName evidence="6">Iron-containing alcohol dehydrogenase</fullName>
        <ecNumber evidence="6">1.1.1.-</ecNumber>
    </submittedName>
</protein>
<dbReference type="RefSeq" id="WP_289599485.1">
    <property type="nucleotide sequence ID" value="NZ_JAUDCL010000007.1"/>
</dbReference>
<dbReference type="CDD" id="cd08188">
    <property type="entry name" value="PDDH"/>
    <property type="match status" value="1"/>
</dbReference>
<evidence type="ECO:0000256" key="1">
    <source>
        <dbReference type="ARBA" id="ARBA00007358"/>
    </source>
</evidence>
<evidence type="ECO:0000259" key="5">
    <source>
        <dbReference type="Pfam" id="PF25137"/>
    </source>
</evidence>
<evidence type="ECO:0000256" key="2">
    <source>
        <dbReference type="ARBA" id="ARBA00023002"/>
    </source>
</evidence>
<reference evidence="7" key="1">
    <citation type="submission" date="2023-06" db="EMBL/GenBank/DDBJ databases">
        <title>Identification and characterization of horizontal gene transfer across gut microbiota members of farm animals based on homology search.</title>
        <authorList>
            <person name="Zeman M."/>
            <person name="Kubasova T."/>
            <person name="Jahodarova E."/>
            <person name="Nykrynova M."/>
            <person name="Rychlik I."/>
        </authorList>
    </citation>
    <scope>NUCLEOTIDE SEQUENCE [LARGE SCALE GENOMIC DNA]</scope>
    <source>
        <strain evidence="7">ET340</strain>
    </source>
</reference>
<reference evidence="6 7" key="2">
    <citation type="submission" date="2023-06" db="EMBL/GenBank/DDBJ databases">
        <title>Identification and characterization of horizontal gene transfer across gut microbiota members of farm animals based on homology search.</title>
        <authorList>
            <person name="Schwarzerova J."/>
            <person name="Nykrynova M."/>
            <person name="Jureckova K."/>
            <person name="Cejkova D."/>
            <person name="Rychlik I."/>
        </authorList>
    </citation>
    <scope>NUCLEOTIDE SEQUENCE [LARGE SCALE GENOMIC DNA]</scope>
    <source>
        <strain evidence="6 7">ET340</strain>
    </source>
</reference>
<dbReference type="Pfam" id="PF00465">
    <property type="entry name" value="Fe-ADH"/>
    <property type="match status" value="1"/>
</dbReference>
<dbReference type="Gene3D" id="1.20.1090.10">
    <property type="entry name" value="Dehydroquinate synthase-like - alpha domain"/>
    <property type="match status" value="1"/>
</dbReference>
<evidence type="ECO:0000313" key="6">
    <source>
        <dbReference type="EMBL" id="MDM8200781.1"/>
    </source>
</evidence>
<feature type="domain" description="Alcohol dehydrogenase iron-type/glycerol dehydrogenase GldA" evidence="4">
    <location>
        <begin position="10"/>
        <end position="176"/>
    </location>
</feature>
<comment type="similarity">
    <text evidence="1">Belongs to the iron-containing alcohol dehydrogenase family.</text>
</comment>
<evidence type="ECO:0000313" key="7">
    <source>
        <dbReference type="Proteomes" id="UP001529380"/>
    </source>
</evidence>
<accession>A0ABT7UPG2</accession>
<evidence type="ECO:0000259" key="4">
    <source>
        <dbReference type="Pfam" id="PF00465"/>
    </source>
</evidence>
<dbReference type="Proteomes" id="UP001529380">
    <property type="component" value="Unassembled WGS sequence"/>
</dbReference>
<dbReference type="SUPFAM" id="SSF56796">
    <property type="entry name" value="Dehydroquinate synthase-like"/>
    <property type="match status" value="1"/>
</dbReference>
<dbReference type="EC" id="1.1.1.-" evidence="6"/>
<gene>
    <name evidence="6" type="ORF">QUW08_05655</name>
</gene>
<keyword evidence="7" id="KW-1185">Reference proteome</keyword>
<reference evidence="6 7" key="3">
    <citation type="submission" date="2023-06" db="EMBL/GenBank/DDBJ databases">
        <authorList>
            <person name="Zeman M."/>
            <person name="Kubasova T."/>
            <person name="Jahodarova E."/>
            <person name="Nykrynova M."/>
            <person name="Rychlik I."/>
        </authorList>
    </citation>
    <scope>NUCLEOTIDE SEQUENCE [LARGE SCALE GENOMIC DNA]</scope>
    <source>
        <strain evidence="6 7">ET340</strain>
    </source>
</reference>
<evidence type="ECO:0000256" key="3">
    <source>
        <dbReference type="ARBA" id="ARBA00023027"/>
    </source>
</evidence>
<dbReference type="GO" id="GO:0016491">
    <property type="term" value="F:oxidoreductase activity"/>
    <property type="evidence" value="ECO:0007669"/>
    <property type="project" value="UniProtKB-KW"/>
</dbReference>
<keyword evidence="2 6" id="KW-0560">Oxidoreductase</keyword>
<dbReference type="EMBL" id="JAUDCL010000007">
    <property type="protein sequence ID" value="MDM8200781.1"/>
    <property type="molecule type" value="Genomic_DNA"/>
</dbReference>
<sequence length="382" mass="40466">MTMTYYVPPINLLGKGCLQDAAAPIKAMGCKKALISTDKFLTGNGTVDKVAKMLESVGVEYVVYNEAKPNPTVKNVEDGLKVLQENGCDFVVSVGGGSPQDCGKAIAVLATNGGSIKDYEGVNKSARKSLPIVAITTTAGTSAEVTINYVITDEERHVKMIMVDNNTLAAVTVNDPELMVSMPASLTAATGMDALTHAVEAVVAKGANDVTDATALYAIKQIFEFLPRAVKNGQDLEAREQMCYACYLNGIAFSNAGLGNVHAMAHQLGGLYDLPHGVCNAMLLPVVEEENAKHAPAKFRAIAATIGYDCEGKTDAECVDHVIGRIKALSEEVGIPKSLKDVGVNDPDYDTLAENAMKDACAGANPVFFDKEKLVELFKKIG</sequence>
<dbReference type="InterPro" id="IPR039697">
    <property type="entry name" value="Alcohol_dehydrogenase_Fe"/>
</dbReference>
<dbReference type="PROSITE" id="PS00060">
    <property type="entry name" value="ADH_IRON_2"/>
    <property type="match status" value="1"/>
</dbReference>
<dbReference type="Gene3D" id="3.40.50.1970">
    <property type="match status" value="1"/>
</dbReference>
<comment type="caution">
    <text evidence="6">The sequence shown here is derived from an EMBL/GenBank/DDBJ whole genome shotgun (WGS) entry which is preliminary data.</text>
</comment>
<dbReference type="Pfam" id="PF25137">
    <property type="entry name" value="ADH_Fe_C"/>
    <property type="match status" value="1"/>
</dbReference>
<dbReference type="PANTHER" id="PTHR11496">
    <property type="entry name" value="ALCOHOL DEHYDROGENASE"/>
    <property type="match status" value="1"/>
</dbReference>
<dbReference type="InterPro" id="IPR018211">
    <property type="entry name" value="ADH_Fe_CS"/>
</dbReference>
<dbReference type="InterPro" id="IPR056798">
    <property type="entry name" value="ADH_Fe_C"/>
</dbReference>
<dbReference type="PROSITE" id="PS00913">
    <property type="entry name" value="ADH_IRON_1"/>
    <property type="match status" value="1"/>
</dbReference>
<keyword evidence="3" id="KW-0520">NAD</keyword>
<dbReference type="PANTHER" id="PTHR11496:SF102">
    <property type="entry name" value="ALCOHOL DEHYDROGENASE 4"/>
    <property type="match status" value="1"/>
</dbReference>